<accession>A0ABV7WGQ9</accession>
<keyword evidence="1" id="KW-0812">Transmembrane</keyword>
<protein>
    <submittedName>
        <fullName evidence="2">Uncharacterized protein</fullName>
    </submittedName>
</protein>
<dbReference type="EMBL" id="JBHRWW010000005">
    <property type="protein sequence ID" value="MFC3688607.1"/>
    <property type="molecule type" value="Genomic_DNA"/>
</dbReference>
<reference evidence="3" key="1">
    <citation type="journal article" date="2019" name="Int. J. Syst. Evol. Microbiol.">
        <title>The Global Catalogue of Microorganisms (GCM) 10K type strain sequencing project: providing services to taxonomists for standard genome sequencing and annotation.</title>
        <authorList>
            <consortium name="The Broad Institute Genomics Platform"/>
            <consortium name="The Broad Institute Genome Sequencing Center for Infectious Disease"/>
            <person name="Wu L."/>
            <person name="Ma J."/>
        </authorList>
    </citation>
    <scope>NUCLEOTIDE SEQUENCE [LARGE SCALE GENOMIC DNA]</scope>
    <source>
        <strain evidence="3">NCAIM B.02333</strain>
    </source>
</reference>
<organism evidence="2 3">
    <name type="scientific">Aquipuribacter hungaricus</name>
    <dbReference type="NCBI Taxonomy" id="545624"/>
    <lineage>
        <taxon>Bacteria</taxon>
        <taxon>Bacillati</taxon>
        <taxon>Actinomycetota</taxon>
        <taxon>Actinomycetes</taxon>
        <taxon>Micrococcales</taxon>
        <taxon>Intrasporangiaceae</taxon>
        <taxon>Aquipuribacter</taxon>
    </lineage>
</organism>
<evidence type="ECO:0000256" key="1">
    <source>
        <dbReference type="SAM" id="Phobius"/>
    </source>
</evidence>
<comment type="caution">
    <text evidence="2">The sequence shown here is derived from an EMBL/GenBank/DDBJ whole genome shotgun (WGS) entry which is preliminary data.</text>
</comment>
<keyword evidence="3" id="KW-1185">Reference proteome</keyword>
<evidence type="ECO:0000313" key="2">
    <source>
        <dbReference type="EMBL" id="MFC3688607.1"/>
    </source>
</evidence>
<keyword evidence="1" id="KW-0472">Membrane</keyword>
<name>A0ABV7WGQ9_9MICO</name>
<feature type="transmembrane region" description="Helical" evidence="1">
    <location>
        <begin position="89"/>
        <end position="108"/>
    </location>
</feature>
<dbReference type="RefSeq" id="WP_340290977.1">
    <property type="nucleotide sequence ID" value="NZ_JBBEOI010000027.1"/>
</dbReference>
<feature type="transmembrane region" description="Helical" evidence="1">
    <location>
        <begin position="58"/>
        <end position="82"/>
    </location>
</feature>
<evidence type="ECO:0000313" key="3">
    <source>
        <dbReference type="Proteomes" id="UP001595685"/>
    </source>
</evidence>
<proteinExistence type="predicted"/>
<sequence length="159" mass="16254">MRTAYRVLASLVAFLVVVQAAAIAWAMTGLTAWVADGGTLDAAAMESGEELFPEVVGFMVHGMNGMMLIPLVALALLVVSFVAHVPRGVAWAGGVLGLVVLQVLLGMFGHGLPLAGLLHGANALVLLGVASTAARRAKPTDAPVVVPRAAEARPVGRTV</sequence>
<dbReference type="Proteomes" id="UP001595685">
    <property type="component" value="Unassembled WGS sequence"/>
</dbReference>
<keyword evidence="1" id="KW-1133">Transmembrane helix</keyword>
<feature type="transmembrane region" description="Helical" evidence="1">
    <location>
        <begin position="114"/>
        <end position="134"/>
    </location>
</feature>
<gene>
    <name evidence="2" type="ORF">ACFOLH_09670</name>
</gene>